<feature type="compositionally biased region" description="Pro residues" evidence="6">
    <location>
        <begin position="87"/>
        <end position="98"/>
    </location>
</feature>
<evidence type="ECO:0000256" key="3">
    <source>
        <dbReference type="ARBA" id="ARBA00022729"/>
    </source>
</evidence>
<keyword evidence="5" id="KW-0175">Coiled coil</keyword>
<dbReference type="Pfam" id="PF00746">
    <property type="entry name" value="Gram_pos_anchor"/>
    <property type="match status" value="1"/>
</dbReference>
<feature type="region of interest" description="Disordered" evidence="6">
    <location>
        <begin position="2017"/>
        <end position="2124"/>
    </location>
</feature>
<dbReference type="PATRIC" id="fig|28037.94.peg.1308"/>
<dbReference type="Pfam" id="PF04650">
    <property type="entry name" value="YSIRK_signal"/>
    <property type="match status" value="1"/>
</dbReference>
<evidence type="ECO:0000256" key="6">
    <source>
        <dbReference type="SAM" id="MobiDB-lite"/>
    </source>
</evidence>
<feature type="signal peptide" evidence="7">
    <location>
        <begin position="1"/>
        <end position="40"/>
    </location>
</feature>
<keyword evidence="4" id="KW-0572">Peptidoglycan-anchor</keyword>
<feature type="coiled-coil region" evidence="5">
    <location>
        <begin position="247"/>
        <end position="274"/>
    </location>
</feature>
<dbReference type="NCBIfam" id="TIGR01168">
    <property type="entry name" value="YSIRK_signal"/>
    <property type="match status" value="1"/>
</dbReference>
<keyword evidence="3 7" id="KW-0732">Signal</keyword>
<feature type="compositionally biased region" description="Low complexity" evidence="6">
    <location>
        <begin position="2063"/>
        <end position="2110"/>
    </location>
</feature>
<keyword evidence="1" id="KW-0134">Cell wall</keyword>
<evidence type="ECO:0000259" key="8">
    <source>
        <dbReference type="PROSITE" id="PS50847"/>
    </source>
</evidence>
<feature type="chain" id="PRO_5001763669" evidence="7">
    <location>
        <begin position="41"/>
        <end position="2152"/>
    </location>
</feature>
<evidence type="ECO:0000256" key="2">
    <source>
        <dbReference type="ARBA" id="ARBA00022525"/>
    </source>
</evidence>
<feature type="compositionally biased region" description="Polar residues" evidence="6">
    <location>
        <begin position="2017"/>
        <end position="2027"/>
    </location>
</feature>
<sequence length="2152" mass="227752">MDKYHGQKVQRFSIRKYSFGAASVAVAAYMMFGGAATVHAEAPSTTTVTNEQVNPDAGNQADSSKPQASTYTATPTVEAQTAEQPAAPAPAAPAPATPAPEAAPAETPKAAEAPTETPKADTSKLEAAIARLEAALEKTASTEKTASAIESAKAELANAKAVVANEAATKEEVAKATSAVNGKAFVIESMPKATADKKEEKENKNQDPRNGQAIPGQGESGFRAVDTTAANSAEEATKYKGERDKALPELQANIDKVQAKLDAENAKEENKKDKAVIATYTKIIEKAKKVLADANAADAASAQKMSQQAEAVKSERDLLAFYLAGKTELGAPVSENHVAYGNNPKNGVFESLKEGFGDKVTFTDADKKSETIATQYESGRDITEKVNNVPNAKDPIGSATYNWQEKAITKADAEAGMLNGWKIEKGDKVNAVKPLDVTNVTDKDGQPSTREVPKSKIYSNDGELKKYQTSGENSYVNGSGAVPSVTPTIDVMRTNAFGEVKNRDYYLELGSKGTTLSKEYDVNGNSRLNVNLIHSAAYGGSTSTSAGERVKLTIVDAFTGKEIKPVEGKNGPLTTEQAALAANGWNHLDRIYDIPAETTKIKVLIEAGSQGTNTLINDNKINIKDGYLIGGIGIATAPAAEVVTNVRSDGKTGEYGYTKDTIYDKGQKGNFDITIKNTGGMNIDYYSASNVEVTVEVPKGVVLEDKIYNANGGSNWLGNVWANTIKWVPNDPSDNSKGGKLTYNVPAGNRMAAAETNSRTTSIPFTAADNFVGPADFKVTVKSGFGDTDAEGNRLYSYTANGLKPAYENEFNRNGLADSDNPDYKYGKEIFINSLQTNSVITVPINTTDDQLRKIAYAKAQEAIKSPEFTKLLSDVKGTAALGDSTKSEIVDHDDDDDLAITKVAEDGRGIVKVPVTYTVDGKTYETTVDIEVNVVESKTKPVVVFEGDEITPASVKEKVEPSEIDGKKGTANEPKATDIFKTDGKAGESGLKIPTTVTHNVDGTEVTEDVTVPVTVLPRTEGEVDVPKGATPDKVKETLKNKANELIKTPDFPAKVPEGYTVTVGEIPEIPADIANKKGEPVVVKVPVTFTSPDGTTYTSEIPVTVNVKGSDVKPVYVVEGNQPKPADVNEAITPDKGGDLTPVTEADINKDVPTDKVKVGATDLAVKATVKYPTGDETVDVPVKVLPKATPTGVTVLKDTDDTALTNVVKEKANEAVSKLTNLPDGITASLDERETSYTLPKTDSNGDKDTVPVKVLYKDDKGNVVGEDTINVPVKVVSSTPKPVVVFEGETPKLDKDSVTPGEGGTVGEPTTVPSTKDKAGATDVTVDVPVTYDNGKVTETVTVPVTVLPKATADVTVVKNTTPDKLKELAKDKAKEAVEATDFKSKLPNGATVTVGDVTEDVLAKITAEKGTNTGTVNVPVTYTVDGKDYTTTIPVTVNVKGSDVKPVYVVEGDKPKAEDVNKAITPDTDGTKTPVTDEEINKAIPTTDGKVGSNDVNVTTKVTYPNNVEEKVTVPVTVLPKVKPEGVTVPKDADKTKLEEVVKEKAEEAAKKLEGLPDGVTVTVTDVNTTPGTDTVGKQTPATVTVEYKDKDGNKITKVIEVPVNVVSSTPPSVVVFEGDTPNSEEIKKGITPGEGGTVGDPTKVPSTVGKAGDKDVEVEVPVTYGNGKFKENVKVPVTVLPKPKAGEVVVPKDLSEKELKDKVGKDAENAINNEEFKKKLPEGATVKVDLTNVTLPKTSTPGKAGEVEVPVIYTVNGKEYKTTVKVPVTVVEGKEQLVPKGDTPDPKDNITPGNYPEGATFEYDTPVDTSKPGKKEAVVIVKDKDGKEIVRVPVVVNVVEPKVTPIIVPERTKLTKEDVEKHIEIPGVTGWEIVGEPELPETFPAGVRPSATVTVKLPNGKTMKVQVPVIATPTVTPIVVPQGTTITPDDVKKHVNIPKESGWEIIEVGEIPTTETPGEKTAVKVKVKLPTGEIIELEVPVKVTPKESTDLIPAPVQPDQVVTYYVDENGKTISPSENGAQSPKAVSGYEYQTTTKDPNGNLVHHYKKVATPQPAGPTASEQPAAPTAPAEPGQPATPNQTQPAAPAQADATVATDTTAKPATPKYVEGQKELPNTGTEAHAGLAALGLLGALSGFGLLSRKKKED</sequence>
<dbReference type="Pfam" id="PF18877">
    <property type="entry name" value="SSSPR-51"/>
    <property type="match status" value="1"/>
</dbReference>
<feature type="coiled-coil region" evidence="5">
    <location>
        <begin position="122"/>
        <end position="169"/>
    </location>
</feature>
<feature type="region of interest" description="Disordered" evidence="6">
    <location>
        <begin position="1623"/>
        <end position="1658"/>
    </location>
</feature>
<feature type="domain" description="Gram-positive cocci surface proteins LPxTG" evidence="8">
    <location>
        <begin position="2119"/>
        <end position="2152"/>
    </location>
</feature>
<reference evidence="9 10" key="1">
    <citation type="submission" date="2014-05" db="EMBL/GenBank/DDBJ databases">
        <authorList>
            <person name="Daugherty S.C."/>
            <person name="Tallon L.J."/>
            <person name="Sadzewicz L."/>
            <person name="Kilian M."/>
            <person name="Tettelin H."/>
        </authorList>
    </citation>
    <scope>NUCLEOTIDE SEQUENCE [LARGE SCALE GENOMIC DNA]</scope>
    <source>
        <strain evidence="9 10">SK271</strain>
    </source>
</reference>
<evidence type="ECO:0000256" key="4">
    <source>
        <dbReference type="ARBA" id="ARBA00023088"/>
    </source>
</evidence>
<evidence type="ECO:0000313" key="9">
    <source>
        <dbReference type="EMBL" id="KER07313.1"/>
    </source>
</evidence>
<dbReference type="InterPro" id="IPR005877">
    <property type="entry name" value="YSIRK_signal_dom"/>
</dbReference>
<keyword evidence="2" id="KW-0964">Secreted</keyword>
<gene>
    <name evidence="9" type="ORF">SK271_1379</name>
</gene>
<feature type="region of interest" description="Disordered" evidence="6">
    <location>
        <begin position="46"/>
        <end position="122"/>
    </location>
</feature>
<feature type="compositionally biased region" description="Basic and acidic residues" evidence="6">
    <location>
        <begin position="194"/>
        <end position="207"/>
    </location>
</feature>
<dbReference type="InterPro" id="IPR059115">
    <property type="entry name" value="Rib"/>
</dbReference>
<protein>
    <submittedName>
        <fullName evidence="9">LPXTG-motif cell wall anchor domain protein</fullName>
    </submittedName>
</protein>
<organism evidence="9 10">
    <name type="scientific">Streptococcus mitis</name>
    <dbReference type="NCBI Taxonomy" id="28037"/>
    <lineage>
        <taxon>Bacteria</taxon>
        <taxon>Bacillati</taxon>
        <taxon>Bacillota</taxon>
        <taxon>Bacilli</taxon>
        <taxon>Lactobacillales</taxon>
        <taxon>Streptococcaceae</taxon>
        <taxon>Streptococcus</taxon>
        <taxon>Streptococcus mitis group</taxon>
    </lineage>
</organism>
<dbReference type="EMBL" id="JPGW01000013">
    <property type="protein sequence ID" value="KER07313.1"/>
    <property type="molecule type" value="Genomic_DNA"/>
</dbReference>
<dbReference type="InterPro" id="IPR019931">
    <property type="entry name" value="LPXTG_anchor"/>
</dbReference>
<dbReference type="NCBIfam" id="TIGR01167">
    <property type="entry name" value="LPXTG_anchor"/>
    <property type="match status" value="1"/>
</dbReference>
<feature type="compositionally biased region" description="Low complexity" evidence="6">
    <location>
        <begin position="99"/>
        <end position="117"/>
    </location>
</feature>
<feature type="compositionally biased region" description="Polar residues" evidence="6">
    <location>
        <begin position="60"/>
        <end position="77"/>
    </location>
</feature>
<dbReference type="Proteomes" id="UP000028067">
    <property type="component" value="Unassembled WGS sequence"/>
</dbReference>
<feature type="region of interest" description="Disordered" evidence="6">
    <location>
        <begin position="192"/>
        <end position="223"/>
    </location>
</feature>
<feature type="compositionally biased region" description="Basic and acidic residues" evidence="6">
    <location>
        <begin position="1783"/>
        <end position="1794"/>
    </location>
</feature>
<feature type="region of interest" description="Disordered" evidence="6">
    <location>
        <begin position="1296"/>
        <end position="1323"/>
    </location>
</feature>
<evidence type="ECO:0000313" key="10">
    <source>
        <dbReference type="Proteomes" id="UP000028067"/>
    </source>
</evidence>
<comment type="caution">
    <text evidence="9">The sequence shown here is derived from an EMBL/GenBank/DDBJ whole genome shotgun (WGS) entry which is preliminary data.</text>
</comment>
<dbReference type="InterPro" id="IPR027579">
    <property type="entry name" value="SSSPR51_Rpt"/>
</dbReference>
<accession>A0A081S8R0</accession>
<name>A0A081S8R0_STRMT</name>
<dbReference type="PROSITE" id="PS50847">
    <property type="entry name" value="GRAM_POS_ANCHORING"/>
    <property type="match status" value="1"/>
</dbReference>
<evidence type="ECO:0000256" key="5">
    <source>
        <dbReference type="SAM" id="Coils"/>
    </source>
</evidence>
<dbReference type="Pfam" id="PF08428">
    <property type="entry name" value="Rib"/>
    <property type="match status" value="1"/>
</dbReference>
<proteinExistence type="predicted"/>
<dbReference type="NCBIfam" id="TIGR04308">
    <property type="entry name" value="repeat_SSSPR51"/>
    <property type="match status" value="1"/>
</dbReference>
<evidence type="ECO:0000256" key="7">
    <source>
        <dbReference type="SAM" id="SignalP"/>
    </source>
</evidence>
<feature type="region of interest" description="Disordered" evidence="6">
    <location>
        <begin position="1783"/>
        <end position="1803"/>
    </location>
</feature>
<evidence type="ECO:0000256" key="1">
    <source>
        <dbReference type="ARBA" id="ARBA00022512"/>
    </source>
</evidence>